<sequence length="396" mass="43876">MFTCSTPTLDQVGSNNITLRVTDGIFDDTAEFSVTIIPLLDFDNISVSIICTPPFNLNCQWQTQPEDLGLYSTVVTAFFGNSSDLQEVFVRILPRDSDEDGIDDDEDACPLTLGRPEFQGCLVGDENLVELHVIDRIGTYCGGAGSCKNPIQGAEVRVFDRQNTTFQSNFTMNPSGTLYAEVFEANIARVGRCTTNLTGRCIAGENQTGVYLVITKYYDILTNKTIYTGKPKGFEDFNDTNGDQQGDLAFKDFQIIKVLNRDGSVDYKGGSKTVIVGSILEIIHPQYVVWEDNVTLYPFILTSDSNWTLDMCIQVPQGYEVVNGTCLQTIVANETKEVIFTVVEVGSPDPNIQITFQARHGRGPVQNRNVDIPGKRSRAYQHRRDQERNNQGGGPP</sequence>
<dbReference type="AlphaFoldDB" id="A0A1F6WPX3"/>
<proteinExistence type="predicted"/>
<gene>
    <name evidence="2" type="ORF">A2903_01520</name>
</gene>
<feature type="region of interest" description="Disordered" evidence="1">
    <location>
        <begin position="363"/>
        <end position="396"/>
    </location>
</feature>
<evidence type="ECO:0000313" key="3">
    <source>
        <dbReference type="Proteomes" id="UP000178184"/>
    </source>
</evidence>
<dbReference type="EMBL" id="MFUO01000018">
    <property type="protein sequence ID" value="OGI83874.1"/>
    <property type="molecule type" value="Genomic_DNA"/>
</dbReference>
<organism evidence="2 3">
    <name type="scientific">Candidatus Nomurabacteria bacterium RIFCSPLOWO2_01_FULL_33_17</name>
    <dbReference type="NCBI Taxonomy" id="1801764"/>
    <lineage>
        <taxon>Bacteria</taxon>
        <taxon>Candidatus Nomuraibacteriota</taxon>
    </lineage>
</organism>
<name>A0A1F6WPX3_9BACT</name>
<dbReference type="Proteomes" id="UP000178184">
    <property type="component" value="Unassembled WGS sequence"/>
</dbReference>
<evidence type="ECO:0000313" key="2">
    <source>
        <dbReference type="EMBL" id="OGI83874.1"/>
    </source>
</evidence>
<comment type="caution">
    <text evidence="2">The sequence shown here is derived from an EMBL/GenBank/DDBJ whole genome shotgun (WGS) entry which is preliminary data.</text>
</comment>
<evidence type="ECO:0000256" key="1">
    <source>
        <dbReference type="SAM" id="MobiDB-lite"/>
    </source>
</evidence>
<protein>
    <submittedName>
        <fullName evidence="2">Uncharacterized protein</fullName>
    </submittedName>
</protein>
<reference evidence="2 3" key="1">
    <citation type="journal article" date="2016" name="Nat. Commun.">
        <title>Thousands of microbial genomes shed light on interconnected biogeochemical processes in an aquifer system.</title>
        <authorList>
            <person name="Anantharaman K."/>
            <person name="Brown C.T."/>
            <person name="Hug L.A."/>
            <person name="Sharon I."/>
            <person name="Castelle C.J."/>
            <person name="Probst A.J."/>
            <person name="Thomas B.C."/>
            <person name="Singh A."/>
            <person name="Wilkins M.J."/>
            <person name="Karaoz U."/>
            <person name="Brodie E.L."/>
            <person name="Williams K.H."/>
            <person name="Hubbard S.S."/>
            <person name="Banfield J.F."/>
        </authorList>
    </citation>
    <scope>NUCLEOTIDE SEQUENCE [LARGE SCALE GENOMIC DNA]</scope>
</reference>
<accession>A0A1F6WPX3</accession>